<gene>
    <name evidence="1" type="ORF">FXE67_03655</name>
</gene>
<dbReference type="Proteomes" id="UP000323583">
    <property type="component" value="Unassembled WGS sequence"/>
</dbReference>
<proteinExistence type="predicted"/>
<dbReference type="AlphaFoldDB" id="A0A8B5ZM31"/>
<protein>
    <submittedName>
        <fullName evidence="1">Uncharacterized protein</fullName>
    </submittedName>
</protein>
<dbReference type="EMBL" id="VSGZ01000016">
    <property type="protein sequence ID" value="TXY93613.1"/>
    <property type="molecule type" value="Genomic_DNA"/>
</dbReference>
<accession>A0A8B5ZM31</accession>
<evidence type="ECO:0000313" key="1">
    <source>
        <dbReference type="EMBL" id="TXY93613.1"/>
    </source>
</evidence>
<sequence>MKKESTATKTSQLAVENYIQINEETEMKKAILAVATASMLSLAGCATKPGINDASLMVFKFPASGDTINVTYKIEHGKDCLITMALGPQSNEEKYMAALDMESRHCLEDVTGESQVGLHLDLSDVRYNNPAVINFSLTGPSPLEELVALKPDKTK</sequence>
<organism evidence="1 2">
    <name type="scientific">Vibrio cholerae</name>
    <dbReference type="NCBI Taxonomy" id="666"/>
    <lineage>
        <taxon>Bacteria</taxon>
        <taxon>Pseudomonadati</taxon>
        <taxon>Pseudomonadota</taxon>
        <taxon>Gammaproteobacteria</taxon>
        <taxon>Vibrionales</taxon>
        <taxon>Vibrionaceae</taxon>
        <taxon>Vibrio</taxon>
    </lineage>
</organism>
<comment type="caution">
    <text evidence="1">The sequence shown here is derived from an EMBL/GenBank/DDBJ whole genome shotgun (WGS) entry which is preliminary data.</text>
</comment>
<reference evidence="1 2" key="1">
    <citation type="submission" date="2019-06" db="EMBL/GenBank/DDBJ databases">
        <title>Vibrio cholerae phylogeny based on whole-genome sequencing reveals genetic diversity and population strucutre.</title>
        <authorList>
            <person name="Zhiqiu Y."/>
            <person name="Bin L."/>
            <person name="Lingyan J."/>
        </authorList>
    </citation>
    <scope>NUCLEOTIDE SEQUENCE [LARGE SCALE GENOMIC DNA]</scope>
    <source>
        <strain evidence="1 2">N2768</strain>
    </source>
</reference>
<evidence type="ECO:0000313" key="2">
    <source>
        <dbReference type="Proteomes" id="UP000323583"/>
    </source>
</evidence>
<name>A0A8B5ZM31_VIBCL</name>